<dbReference type="Gene3D" id="1.20.5.1070">
    <property type="entry name" value="Head and neck region of the ectodomain of NDV fusion glycoprotein"/>
    <property type="match status" value="1"/>
</dbReference>
<organism evidence="3 4">
    <name type="scientific">Russula ochroleuca</name>
    <dbReference type="NCBI Taxonomy" id="152965"/>
    <lineage>
        <taxon>Eukaryota</taxon>
        <taxon>Fungi</taxon>
        <taxon>Dikarya</taxon>
        <taxon>Basidiomycota</taxon>
        <taxon>Agaricomycotina</taxon>
        <taxon>Agaricomycetes</taxon>
        <taxon>Russulales</taxon>
        <taxon>Russulaceae</taxon>
        <taxon>Russula</taxon>
    </lineage>
</organism>
<dbReference type="InterPro" id="IPR056884">
    <property type="entry name" value="NPHP3-like_N"/>
</dbReference>
<accession>A0A9P5K126</accession>
<evidence type="ECO:0000259" key="2">
    <source>
        <dbReference type="Pfam" id="PF24883"/>
    </source>
</evidence>
<proteinExistence type="predicted"/>
<dbReference type="PANTHER" id="PTHR10039:SF16">
    <property type="entry name" value="GPI INOSITOL-DEACYLASE"/>
    <property type="match status" value="1"/>
</dbReference>
<dbReference type="AlphaFoldDB" id="A0A9P5K126"/>
<name>A0A9P5K126_9AGAM</name>
<keyword evidence="1" id="KW-0677">Repeat</keyword>
<dbReference type="PANTHER" id="PTHR10039">
    <property type="entry name" value="AMELOGENIN"/>
    <property type="match status" value="1"/>
</dbReference>
<gene>
    <name evidence="3" type="ORF">DFH94DRAFT_148996</name>
</gene>
<comment type="caution">
    <text evidence="3">The sequence shown here is derived from an EMBL/GenBank/DDBJ whole genome shotgun (WGS) entry which is preliminary data.</text>
</comment>
<protein>
    <recommendedName>
        <fullName evidence="2">Nephrocystin 3-like N-terminal domain-containing protein</fullName>
    </recommendedName>
</protein>
<evidence type="ECO:0000256" key="1">
    <source>
        <dbReference type="ARBA" id="ARBA00022737"/>
    </source>
</evidence>
<evidence type="ECO:0000313" key="3">
    <source>
        <dbReference type="EMBL" id="KAF8473044.1"/>
    </source>
</evidence>
<evidence type="ECO:0000313" key="4">
    <source>
        <dbReference type="Proteomes" id="UP000759537"/>
    </source>
</evidence>
<keyword evidence="4" id="KW-1185">Reference proteome</keyword>
<reference evidence="3" key="1">
    <citation type="submission" date="2019-10" db="EMBL/GenBank/DDBJ databases">
        <authorList>
            <consortium name="DOE Joint Genome Institute"/>
            <person name="Kuo A."/>
            <person name="Miyauchi S."/>
            <person name="Kiss E."/>
            <person name="Drula E."/>
            <person name="Kohler A."/>
            <person name="Sanchez-Garcia M."/>
            <person name="Andreopoulos B."/>
            <person name="Barry K.W."/>
            <person name="Bonito G."/>
            <person name="Buee M."/>
            <person name="Carver A."/>
            <person name="Chen C."/>
            <person name="Cichocki N."/>
            <person name="Clum A."/>
            <person name="Culley D."/>
            <person name="Crous P.W."/>
            <person name="Fauchery L."/>
            <person name="Girlanda M."/>
            <person name="Hayes R."/>
            <person name="Keri Z."/>
            <person name="LaButti K."/>
            <person name="Lipzen A."/>
            <person name="Lombard V."/>
            <person name="Magnuson J."/>
            <person name="Maillard F."/>
            <person name="Morin E."/>
            <person name="Murat C."/>
            <person name="Nolan M."/>
            <person name="Ohm R."/>
            <person name="Pangilinan J."/>
            <person name="Pereira M."/>
            <person name="Perotto S."/>
            <person name="Peter M."/>
            <person name="Riley R."/>
            <person name="Sitrit Y."/>
            <person name="Stielow B."/>
            <person name="Szollosi G."/>
            <person name="Zifcakova L."/>
            <person name="Stursova M."/>
            <person name="Spatafora J.W."/>
            <person name="Tedersoo L."/>
            <person name="Vaario L.-M."/>
            <person name="Yamada A."/>
            <person name="Yan M."/>
            <person name="Wang P."/>
            <person name="Xu J."/>
            <person name="Bruns T."/>
            <person name="Baldrian P."/>
            <person name="Vilgalys R."/>
            <person name="Henrissat B."/>
            <person name="Grigoriev I.V."/>
            <person name="Hibbett D."/>
            <person name="Nagy L.G."/>
            <person name="Martin F.M."/>
        </authorList>
    </citation>
    <scope>NUCLEOTIDE SEQUENCE</scope>
    <source>
        <strain evidence="3">Prilba</strain>
    </source>
</reference>
<dbReference type="Proteomes" id="UP000759537">
    <property type="component" value="Unassembled WGS sequence"/>
</dbReference>
<dbReference type="EMBL" id="WHVB01000019">
    <property type="protein sequence ID" value="KAF8473044.1"/>
    <property type="molecule type" value="Genomic_DNA"/>
</dbReference>
<dbReference type="OrthoDB" id="448455at2759"/>
<reference evidence="3" key="2">
    <citation type="journal article" date="2020" name="Nat. Commun.">
        <title>Large-scale genome sequencing of mycorrhizal fungi provides insights into the early evolution of symbiotic traits.</title>
        <authorList>
            <person name="Miyauchi S."/>
            <person name="Kiss E."/>
            <person name="Kuo A."/>
            <person name="Drula E."/>
            <person name="Kohler A."/>
            <person name="Sanchez-Garcia M."/>
            <person name="Morin E."/>
            <person name="Andreopoulos B."/>
            <person name="Barry K.W."/>
            <person name="Bonito G."/>
            <person name="Buee M."/>
            <person name="Carver A."/>
            <person name="Chen C."/>
            <person name="Cichocki N."/>
            <person name="Clum A."/>
            <person name="Culley D."/>
            <person name="Crous P.W."/>
            <person name="Fauchery L."/>
            <person name="Girlanda M."/>
            <person name="Hayes R.D."/>
            <person name="Keri Z."/>
            <person name="LaButti K."/>
            <person name="Lipzen A."/>
            <person name="Lombard V."/>
            <person name="Magnuson J."/>
            <person name="Maillard F."/>
            <person name="Murat C."/>
            <person name="Nolan M."/>
            <person name="Ohm R.A."/>
            <person name="Pangilinan J."/>
            <person name="Pereira M.F."/>
            <person name="Perotto S."/>
            <person name="Peter M."/>
            <person name="Pfister S."/>
            <person name="Riley R."/>
            <person name="Sitrit Y."/>
            <person name="Stielow J.B."/>
            <person name="Szollosi G."/>
            <person name="Zifcakova L."/>
            <person name="Stursova M."/>
            <person name="Spatafora J.W."/>
            <person name="Tedersoo L."/>
            <person name="Vaario L.M."/>
            <person name="Yamada A."/>
            <person name="Yan M."/>
            <person name="Wang P."/>
            <person name="Xu J."/>
            <person name="Bruns T."/>
            <person name="Baldrian P."/>
            <person name="Vilgalys R."/>
            <person name="Dunand C."/>
            <person name="Henrissat B."/>
            <person name="Grigoriev I.V."/>
            <person name="Hibbett D."/>
            <person name="Nagy L.G."/>
            <person name="Martin F.M."/>
        </authorList>
    </citation>
    <scope>NUCLEOTIDE SEQUENCE</scope>
    <source>
        <strain evidence="3">Prilba</strain>
    </source>
</reference>
<dbReference type="Pfam" id="PF24883">
    <property type="entry name" value="NPHP3_N"/>
    <property type="match status" value="1"/>
</dbReference>
<feature type="domain" description="Nephrocystin 3-like N-terminal" evidence="2">
    <location>
        <begin position="241"/>
        <end position="284"/>
    </location>
</feature>
<sequence length="294" mass="33193">MLSPQVLERVLAWYSHPQRRYLSGSASSFRCAAKDARTSQDTLVDIFEQIEMFFRRLQIYTEVPSTVEMMDIIVQIMIEVLSILGIAITEIKQGRMKKYMKKLIGRTEIEDALKRLDKLTQEEARMAAVQNLKVVHTVDKRVEGVANMTAAIDNRVTGVDDRVASVNDRVVSVEERVKVVDDKVMEGIADGKEVKLSTRQMVNDMDEMKRNQLRESIHKWLSPPDPSTNHNIACATHHKKTATWFFEGSIFQEWKSTGSLLWIHGKPGSGKSVICSTVIQDIEAICKAGNASKA</sequence>